<dbReference type="Proteomes" id="UP000054251">
    <property type="component" value="Unassembled WGS sequence"/>
</dbReference>
<dbReference type="SUPFAM" id="SSF49777">
    <property type="entry name" value="PEBP-like"/>
    <property type="match status" value="1"/>
</dbReference>
<evidence type="ECO:0000256" key="1">
    <source>
        <dbReference type="ARBA" id="ARBA00004173"/>
    </source>
</evidence>
<sequence length="385" mass="44462">MIGNRFVRSVSSRNVRFLSSTSLRLGVWTEFKNRPSSLKLIDSETYEDIFKGINPEKGPASIAKPEELRAYHSPLHIDDTFKLAYNVLEAESEDYYKQVESLRERLSNIQDQKEIDQINNHIDKLLIKAERQNPEVMYNIEYFPEKIDKNQPVYREFLKNKWESHDLMVTMQRLEQLSVIPDTLPTLVPKAEVNVKFSHNVDPSFADWVTPGEILPTFAVSQPPTIKIQEFDRIDGEQLYSVIVINPDTPDLTTNSFKTTLQYGLCNVPLNNVDNIINPAKLLANGDEYTFKEYEPLLPEKNAQIQRACLWVFRQSGPLSLNNVSSEKFDVREFTSENNLTAVGAHVWRQHFDRSVNDLRSKFGLDKGRVFHRVRRPHPLVGLSN</sequence>
<evidence type="ECO:0000256" key="3">
    <source>
        <dbReference type="ARBA" id="ARBA00037226"/>
    </source>
</evidence>
<dbReference type="FunFam" id="3.90.280.10:FF:000004">
    <property type="entry name" value="Mitochondrial large ribosomal subunit YmL35"/>
    <property type="match status" value="1"/>
</dbReference>
<evidence type="ECO:0000256" key="2">
    <source>
        <dbReference type="ARBA" id="ARBA00023128"/>
    </source>
</evidence>
<name>A0A0V1PWI8_9ASCO</name>
<dbReference type="PANTHER" id="PTHR11362:SF82">
    <property type="entry name" value="PHOSPHATIDYLETHANOLAMINE-BINDING PROTEIN 4"/>
    <property type="match status" value="1"/>
</dbReference>
<comment type="caution">
    <text evidence="7">The sequence shown here is derived from an EMBL/GenBank/DDBJ whole genome shotgun (WGS) entry which is preliminary data.</text>
</comment>
<reference evidence="7 8" key="1">
    <citation type="submission" date="2015-11" db="EMBL/GenBank/DDBJ databases">
        <title>The genome of Debaryomyces fabryi.</title>
        <authorList>
            <person name="Tafer H."/>
            <person name="Lopandic K."/>
        </authorList>
    </citation>
    <scope>NUCLEOTIDE SEQUENCE [LARGE SCALE GENOMIC DNA]</scope>
    <source>
        <strain evidence="7 8">CBS 789</strain>
    </source>
</reference>
<dbReference type="InterPro" id="IPR008914">
    <property type="entry name" value="PEBP"/>
</dbReference>
<accession>A0A0V1PWI8</accession>
<dbReference type="Pfam" id="PF01161">
    <property type="entry name" value="PBP"/>
    <property type="match status" value="1"/>
</dbReference>
<protein>
    <recommendedName>
        <fullName evidence="5">Large ribosomal subunit protein mL38</fullName>
    </recommendedName>
</protein>
<keyword evidence="2" id="KW-0496">Mitochondrion</keyword>
<dbReference type="InterPro" id="IPR036610">
    <property type="entry name" value="PEBP-like_sf"/>
</dbReference>
<evidence type="ECO:0000256" key="4">
    <source>
        <dbReference type="ARBA" id="ARBA00038016"/>
    </source>
</evidence>
<organism evidence="7 8">
    <name type="scientific">Debaryomyces fabryi</name>
    <dbReference type="NCBI Taxonomy" id="58627"/>
    <lineage>
        <taxon>Eukaryota</taxon>
        <taxon>Fungi</taxon>
        <taxon>Dikarya</taxon>
        <taxon>Ascomycota</taxon>
        <taxon>Saccharomycotina</taxon>
        <taxon>Pichiomycetes</taxon>
        <taxon>Debaryomycetaceae</taxon>
        <taxon>Debaryomyces</taxon>
    </lineage>
</organism>
<dbReference type="Gene3D" id="3.90.280.10">
    <property type="entry name" value="PEBP-like"/>
    <property type="match status" value="1"/>
</dbReference>
<dbReference type="Gene3D" id="1.20.58.1180">
    <property type="match status" value="1"/>
</dbReference>
<dbReference type="OrthoDB" id="2153661at2759"/>
<comment type="function">
    <text evidence="3">Component of the mitochondrial ribosome (mitoribosome), a dedicated translation machinery responsible for the synthesis of mitochondrial genome-encoded proteins, including at least some of the essential transmembrane subunits of the mitochondrial respiratory chain. The mitoribosomes are attached to the mitochondrial inner membrane and translation products are cotranslationally integrated into the membrane.</text>
</comment>
<keyword evidence="8" id="KW-1185">Reference proteome</keyword>
<dbReference type="EMBL" id="LMYN01000079">
    <property type="protein sequence ID" value="KSA00644.1"/>
    <property type="molecule type" value="Genomic_DNA"/>
</dbReference>
<evidence type="ECO:0000256" key="6">
    <source>
        <dbReference type="SAM" id="Coils"/>
    </source>
</evidence>
<dbReference type="InterPro" id="IPR035810">
    <property type="entry name" value="PEBP_euk"/>
</dbReference>
<dbReference type="GeneID" id="26840589"/>
<evidence type="ECO:0000313" key="7">
    <source>
        <dbReference type="EMBL" id="KSA00644.1"/>
    </source>
</evidence>
<evidence type="ECO:0000256" key="5">
    <source>
        <dbReference type="ARBA" id="ARBA00039444"/>
    </source>
</evidence>
<feature type="coiled-coil region" evidence="6">
    <location>
        <begin position="85"/>
        <end position="119"/>
    </location>
</feature>
<comment type="subcellular location">
    <subcellularLocation>
        <location evidence="1">Mitochondrion</location>
    </subcellularLocation>
</comment>
<comment type="similarity">
    <text evidence="4">Belongs to the phosphatidylethanolamine-binding protein family. Mitochondrion-specific ribosomal protein mL38 subfamily.</text>
</comment>
<proteinExistence type="inferred from homology"/>
<gene>
    <name evidence="7" type="ORF">AC631_03580</name>
</gene>
<keyword evidence="6" id="KW-0175">Coiled coil</keyword>
<dbReference type="RefSeq" id="XP_015466746.1">
    <property type="nucleotide sequence ID" value="XM_015612409.1"/>
</dbReference>
<evidence type="ECO:0000313" key="8">
    <source>
        <dbReference type="Proteomes" id="UP000054251"/>
    </source>
</evidence>
<dbReference type="PANTHER" id="PTHR11362">
    <property type="entry name" value="PHOSPHATIDYLETHANOLAMINE-BINDING PROTEIN"/>
    <property type="match status" value="1"/>
</dbReference>
<dbReference type="AlphaFoldDB" id="A0A0V1PWI8"/>
<dbReference type="GO" id="GO:0005739">
    <property type="term" value="C:mitochondrion"/>
    <property type="evidence" value="ECO:0007669"/>
    <property type="project" value="UniProtKB-SubCell"/>
</dbReference>
<dbReference type="CDD" id="cd00866">
    <property type="entry name" value="PEBP_euk"/>
    <property type="match status" value="1"/>
</dbReference>